<evidence type="ECO:0000259" key="6">
    <source>
        <dbReference type="SMART" id="SM00551"/>
    </source>
</evidence>
<reference evidence="7" key="3">
    <citation type="submission" date="2021-05" db="UniProtKB">
        <authorList>
            <consortium name="EnsemblPlants"/>
        </authorList>
    </citation>
    <scope>IDENTIFICATION</scope>
    <source>
        <strain evidence="7">cv. B73</strain>
    </source>
</reference>
<sequence>MVLYADLDALRASAADVRIVTSDGQTIAAHSYVLVRHSIFPLLPRLVLADSVARRPRVWLVVGHGFMVVLVLESQASASPVLERMIHRARRGWGAADCTVAVFGVPSDAVIAFLHLLYSSRVAPGTEEELVAAHGPQLLALAHAYRVEWLKRAAEAAVSARLTADRAVDMLKLARLCDAPLLYARCARLAAKDFAAVEATDGWRFARRHDPALELELLQLLEGADQRRARWARARASQEAYRQLGEAMGSLDCIFDAASAGPGTCRDGDATCQGLRLLMRHFAACARKAAPGGCARCKRMLQLFRLHASVCDRAELQDQPCRVPFCSHFRAKMQAEKADKTWRLLVKKVRRARAMVSLANRQVPEVVAMSWVKYSSSKWARN</sequence>
<keyword evidence="3" id="KW-0863">Zinc-finger</keyword>
<dbReference type="FunFam" id="1.20.1020.10:FF:000004">
    <property type="entry name" value="BTB/POZ and TAZ domain-containing protein 2"/>
    <property type="match status" value="1"/>
</dbReference>
<dbReference type="Pfam" id="PF02135">
    <property type="entry name" value="zf-TAZ"/>
    <property type="match status" value="1"/>
</dbReference>
<dbReference type="GO" id="GO:0042542">
    <property type="term" value="P:response to hydrogen peroxide"/>
    <property type="evidence" value="ECO:0007669"/>
    <property type="project" value="UniProtKB-ARBA"/>
</dbReference>
<dbReference type="InterPro" id="IPR035898">
    <property type="entry name" value="TAZ_dom_sf"/>
</dbReference>
<reference evidence="8" key="1">
    <citation type="journal article" date="2009" name="Science">
        <title>The B73 maize genome: complexity, diversity, and dynamics.</title>
        <authorList>
            <person name="Schnable P.S."/>
            <person name="Ware D."/>
            <person name="Fulton R.S."/>
            <person name="Stein J.C."/>
            <person name="Wei F."/>
            <person name="Pasternak S."/>
            <person name="Liang C."/>
            <person name="Zhang J."/>
            <person name="Fulton L."/>
            <person name="Graves T.A."/>
            <person name="Minx P."/>
            <person name="Reily A.D."/>
            <person name="Courtney L."/>
            <person name="Kruchowski S.S."/>
            <person name="Tomlinson C."/>
            <person name="Strong C."/>
            <person name="Delehaunty K."/>
            <person name="Fronick C."/>
            <person name="Courtney B."/>
            <person name="Rock S.M."/>
            <person name="Belter E."/>
            <person name="Du F."/>
            <person name="Kim K."/>
            <person name="Abbott R.M."/>
            <person name="Cotton M."/>
            <person name="Levy A."/>
            <person name="Marchetto P."/>
            <person name="Ochoa K."/>
            <person name="Jackson S.M."/>
            <person name="Gillam B."/>
            <person name="Chen W."/>
            <person name="Yan L."/>
            <person name="Higginbotham J."/>
            <person name="Cardenas M."/>
            <person name="Waligorski J."/>
            <person name="Applebaum E."/>
            <person name="Phelps L."/>
            <person name="Falcone J."/>
            <person name="Kanchi K."/>
            <person name="Thane T."/>
            <person name="Scimone A."/>
            <person name="Thane N."/>
            <person name="Henke J."/>
            <person name="Wang T."/>
            <person name="Ruppert J."/>
            <person name="Shah N."/>
            <person name="Rotter K."/>
            <person name="Hodges J."/>
            <person name="Ingenthron E."/>
            <person name="Cordes M."/>
            <person name="Kohlberg S."/>
            <person name="Sgro J."/>
            <person name="Delgado B."/>
            <person name="Mead K."/>
            <person name="Chinwalla A."/>
            <person name="Leonard S."/>
            <person name="Crouse K."/>
            <person name="Collura K."/>
            <person name="Kudrna D."/>
            <person name="Currie J."/>
            <person name="He R."/>
            <person name="Angelova A."/>
            <person name="Rajasekar S."/>
            <person name="Mueller T."/>
            <person name="Lomeli R."/>
            <person name="Scara G."/>
            <person name="Ko A."/>
            <person name="Delaney K."/>
            <person name="Wissotski M."/>
            <person name="Lopez G."/>
            <person name="Campos D."/>
            <person name="Braidotti M."/>
            <person name="Ashley E."/>
            <person name="Golser W."/>
            <person name="Kim H."/>
            <person name="Lee S."/>
            <person name="Lin J."/>
            <person name="Dujmic Z."/>
            <person name="Kim W."/>
            <person name="Talag J."/>
            <person name="Zuccolo A."/>
            <person name="Fan C."/>
            <person name="Sebastian A."/>
            <person name="Kramer M."/>
            <person name="Spiegel L."/>
            <person name="Nascimento L."/>
            <person name="Zutavern T."/>
            <person name="Miller B."/>
            <person name="Ambroise C."/>
            <person name="Muller S."/>
            <person name="Spooner W."/>
            <person name="Narechania A."/>
            <person name="Ren L."/>
            <person name="Wei S."/>
            <person name="Kumari S."/>
            <person name="Faga B."/>
            <person name="Levy M.J."/>
            <person name="McMahan L."/>
            <person name="Van Buren P."/>
            <person name="Vaughn M.W."/>
            <person name="Ying K."/>
            <person name="Yeh C.-T."/>
            <person name="Emrich S.J."/>
            <person name="Jia Y."/>
            <person name="Kalyanaraman A."/>
            <person name="Hsia A.-P."/>
            <person name="Barbazuk W.B."/>
            <person name="Baucom R.S."/>
            <person name="Brutnell T.P."/>
            <person name="Carpita N.C."/>
            <person name="Chaparro C."/>
            <person name="Chia J.-M."/>
            <person name="Deragon J.-M."/>
            <person name="Estill J.C."/>
            <person name="Fu Y."/>
            <person name="Jeddeloh J.A."/>
            <person name="Han Y."/>
            <person name="Lee H."/>
            <person name="Li P."/>
            <person name="Lisch D.R."/>
            <person name="Liu S."/>
            <person name="Liu Z."/>
            <person name="Nagel D.H."/>
            <person name="McCann M.C."/>
            <person name="SanMiguel P."/>
            <person name="Myers A.M."/>
            <person name="Nettleton D."/>
            <person name="Nguyen J."/>
            <person name="Penning B.W."/>
            <person name="Ponnala L."/>
            <person name="Schneider K.L."/>
            <person name="Schwartz D.C."/>
            <person name="Sharma A."/>
            <person name="Soderlund C."/>
            <person name="Springer N.M."/>
            <person name="Sun Q."/>
            <person name="Wang H."/>
            <person name="Waterman M."/>
            <person name="Westerman R."/>
            <person name="Wolfgruber T.K."/>
            <person name="Yang L."/>
            <person name="Yu Y."/>
            <person name="Zhang L."/>
            <person name="Zhou S."/>
            <person name="Zhu Q."/>
            <person name="Bennetzen J.L."/>
            <person name="Dawe R.K."/>
            <person name="Jiang J."/>
            <person name="Jiang N."/>
            <person name="Presting G.G."/>
            <person name="Wessler S.R."/>
            <person name="Aluru S."/>
            <person name="Martienssen R.A."/>
            <person name="Clifton S.W."/>
            <person name="McCombie W.R."/>
            <person name="Wing R.A."/>
            <person name="Wilson R.K."/>
        </authorList>
    </citation>
    <scope>NUCLEOTIDE SEQUENCE [LARGE SCALE GENOMIC DNA]</scope>
    <source>
        <strain evidence="8">cv. B73</strain>
    </source>
</reference>
<protein>
    <recommendedName>
        <fullName evidence="6">TAZ-type domain-containing protein</fullName>
    </recommendedName>
</protein>
<dbReference type="Gene3D" id="1.20.1020.10">
    <property type="entry name" value="TAZ domain"/>
    <property type="match status" value="1"/>
</dbReference>
<dbReference type="SMART" id="SM00551">
    <property type="entry name" value="ZnF_TAZ"/>
    <property type="match status" value="1"/>
</dbReference>
<dbReference type="FunFam" id="1.25.40.420:FF:000012">
    <property type="entry name" value="BTB/POZ and TAZ domain-containing protein 2"/>
    <property type="match status" value="1"/>
</dbReference>
<dbReference type="GO" id="GO:0006355">
    <property type="term" value="P:regulation of DNA-templated transcription"/>
    <property type="evidence" value="ECO:0007669"/>
    <property type="project" value="UniProtKB-ARBA"/>
</dbReference>
<accession>A0A804RJV8</accession>
<dbReference type="PANTHER" id="PTHR46287:SF20">
    <property type="entry name" value="OS04G0482300 PROTEIN"/>
    <property type="match status" value="1"/>
</dbReference>
<dbReference type="EnsemblPlants" id="Zm00001eb425100_T003">
    <property type="protein sequence ID" value="Zm00001eb425100_P003"/>
    <property type="gene ID" value="Zm00001eb425100"/>
</dbReference>
<evidence type="ECO:0000256" key="5">
    <source>
        <dbReference type="ARBA" id="ARBA00022833"/>
    </source>
</evidence>
<dbReference type="Proteomes" id="UP000007305">
    <property type="component" value="Chromosome 10"/>
</dbReference>
<dbReference type="AlphaFoldDB" id="A0A804RJV8"/>
<keyword evidence="8" id="KW-1185">Reference proteome</keyword>
<dbReference type="InterPro" id="IPR000197">
    <property type="entry name" value="Znf_TAZ"/>
</dbReference>
<evidence type="ECO:0000256" key="1">
    <source>
        <dbReference type="ARBA" id="ARBA00004906"/>
    </source>
</evidence>
<evidence type="ECO:0000313" key="8">
    <source>
        <dbReference type="Proteomes" id="UP000007305"/>
    </source>
</evidence>
<evidence type="ECO:0000313" key="7">
    <source>
        <dbReference type="EnsemblPlants" id="Zm00001eb425100_P003"/>
    </source>
</evidence>
<keyword evidence="5" id="KW-0862">Zinc</keyword>
<dbReference type="GO" id="GO:0008270">
    <property type="term" value="F:zinc ion binding"/>
    <property type="evidence" value="ECO:0007669"/>
    <property type="project" value="UniProtKB-KW"/>
</dbReference>
<evidence type="ECO:0000256" key="4">
    <source>
        <dbReference type="ARBA" id="ARBA00022786"/>
    </source>
</evidence>
<dbReference type="GO" id="GO:0005516">
    <property type="term" value="F:calmodulin binding"/>
    <property type="evidence" value="ECO:0007669"/>
    <property type="project" value="UniProtKB-ARBA"/>
</dbReference>
<keyword evidence="4" id="KW-0833">Ubl conjugation pathway</keyword>
<dbReference type="GO" id="GO:0005634">
    <property type="term" value="C:nucleus"/>
    <property type="evidence" value="ECO:0000318"/>
    <property type="project" value="GO_Central"/>
</dbReference>
<proteinExistence type="predicted"/>
<dbReference type="GO" id="GO:0009725">
    <property type="term" value="P:response to hormone"/>
    <property type="evidence" value="ECO:0007669"/>
    <property type="project" value="UniProtKB-ARBA"/>
</dbReference>
<organism evidence="7 8">
    <name type="scientific">Zea mays</name>
    <name type="common">Maize</name>
    <dbReference type="NCBI Taxonomy" id="4577"/>
    <lineage>
        <taxon>Eukaryota</taxon>
        <taxon>Viridiplantae</taxon>
        <taxon>Streptophyta</taxon>
        <taxon>Embryophyta</taxon>
        <taxon>Tracheophyta</taxon>
        <taxon>Spermatophyta</taxon>
        <taxon>Magnoliopsida</taxon>
        <taxon>Liliopsida</taxon>
        <taxon>Poales</taxon>
        <taxon>Poaceae</taxon>
        <taxon>PACMAD clade</taxon>
        <taxon>Panicoideae</taxon>
        <taxon>Andropogonodae</taxon>
        <taxon>Andropogoneae</taxon>
        <taxon>Tripsacinae</taxon>
        <taxon>Zea</taxon>
    </lineage>
</organism>
<keyword evidence="2" id="KW-0479">Metal-binding</keyword>
<dbReference type="InterPro" id="IPR044513">
    <property type="entry name" value="BT1/2/3/4/5"/>
</dbReference>
<reference evidence="7" key="2">
    <citation type="submission" date="2019-07" db="EMBL/GenBank/DDBJ databases">
        <authorList>
            <person name="Seetharam A."/>
            <person name="Woodhouse M."/>
            <person name="Cannon E."/>
        </authorList>
    </citation>
    <scope>NUCLEOTIDE SEQUENCE [LARGE SCALE GENOMIC DNA]</scope>
    <source>
        <strain evidence="7">cv. B73</strain>
    </source>
</reference>
<feature type="domain" description="TAZ-type" evidence="6">
    <location>
        <begin position="238"/>
        <end position="327"/>
    </location>
</feature>
<dbReference type="Gramene" id="Zm00001eb425100_T003">
    <property type="protein sequence ID" value="Zm00001eb425100_P003"/>
    <property type="gene ID" value="Zm00001eb425100"/>
</dbReference>
<dbReference type="Gene3D" id="1.25.40.420">
    <property type="match status" value="1"/>
</dbReference>
<evidence type="ECO:0000256" key="2">
    <source>
        <dbReference type="ARBA" id="ARBA00022723"/>
    </source>
</evidence>
<gene>
    <name evidence="7" type="primary">LOC109943104</name>
</gene>
<dbReference type="SUPFAM" id="SSF57933">
    <property type="entry name" value="TAZ domain"/>
    <property type="match status" value="1"/>
</dbReference>
<dbReference type="Gene3D" id="3.30.710.10">
    <property type="entry name" value="Potassium Channel Kv1.1, Chain A"/>
    <property type="match status" value="1"/>
</dbReference>
<name>A0A804RJV8_MAIZE</name>
<dbReference type="InParanoid" id="A0A804RJV8"/>
<dbReference type="GO" id="GO:0009751">
    <property type="term" value="P:response to salicylic acid"/>
    <property type="evidence" value="ECO:0007669"/>
    <property type="project" value="UniProtKB-ARBA"/>
</dbReference>
<dbReference type="PANTHER" id="PTHR46287">
    <property type="entry name" value="BTB/POZ AND TAZ DOMAIN-CONTAINING PROTEIN 3-RELATED"/>
    <property type="match status" value="1"/>
</dbReference>
<evidence type="ECO:0000256" key="3">
    <source>
        <dbReference type="ARBA" id="ARBA00022771"/>
    </source>
</evidence>
<dbReference type="InterPro" id="IPR011333">
    <property type="entry name" value="SKP1/BTB/POZ_sf"/>
</dbReference>
<comment type="pathway">
    <text evidence="1">Protein modification; protein ubiquitination.</text>
</comment>